<reference evidence="2" key="1">
    <citation type="submission" date="2022-11" db="UniProtKB">
        <authorList>
            <consortium name="WormBaseParasite"/>
        </authorList>
    </citation>
    <scope>IDENTIFICATION</scope>
</reference>
<dbReference type="AlphaFoldDB" id="A0A915D7Q4"/>
<protein>
    <submittedName>
        <fullName evidence="2">Uncharacterized protein</fullName>
    </submittedName>
</protein>
<keyword evidence="1" id="KW-1185">Reference proteome</keyword>
<name>A0A915D7Q4_9BILA</name>
<evidence type="ECO:0000313" key="1">
    <source>
        <dbReference type="Proteomes" id="UP000887574"/>
    </source>
</evidence>
<proteinExistence type="predicted"/>
<sequence>MLNPVNFIRDTGQLKILLGFLAIAFGFAQRIGSSKDADEIKQLPGLTFDYPANSMLAICNFHLKITCTTGY</sequence>
<dbReference type="WBParaSite" id="jg16925">
    <property type="protein sequence ID" value="jg16925"/>
    <property type="gene ID" value="jg16925"/>
</dbReference>
<dbReference type="Proteomes" id="UP000887574">
    <property type="component" value="Unplaced"/>
</dbReference>
<evidence type="ECO:0000313" key="2">
    <source>
        <dbReference type="WBParaSite" id="jg16925"/>
    </source>
</evidence>
<organism evidence="1 2">
    <name type="scientific">Ditylenchus dipsaci</name>
    <dbReference type="NCBI Taxonomy" id="166011"/>
    <lineage>
        <taxon>Eukaryota</taxon>
        <taxon>Metazoa</taxon>
        <taxon>Ecdysozoa</taxon>
        <taxon>Nematoda</taxon>
        <taxon>Chromadorea</taxon>
        <taxon>Rhabditida</taxon>
        <taxon>Tylenchina</taxon>
        <taxon>Tylenchomorpha</taxon>
        <taxon>Sphaerularioidea</taxon>
        <taxon>Anguinidae</taxon>
        <taxon>Anguininae</taxon>
        <taxon>Ditylenchus</taxon>
    </lineage>
</organism>
<accession>A0A915D7Q4</accession>